<dbReference type="Pfam" id="PF01582">
    <property type="entry name" value="TIR"/>
    <property type="match status" value="1"/>
</dbReference>
<dbReference type="EC" id="3.2.2.6" evidence="1"/>
<dbReference type="FunFam" id="3.80.10.10:FF:000386">
    <property type="entry name" value="Disease resistance protein RPS4"/>
    <property type="match status" value="1"/>
</dbReference>
<dbReference type="GO" id="GO:0006952">
    <property type="term" value="P:defense response"/>
    <property type="evidence" value="ECO:0007669"/>
    <property type="project" value="UniProtKB-KW"/>
</dbReference>
<dbReference type="GO" id="GO:0061809">
    <property type="term" value="F:NAD+ nucleosidase activity, cyclic ADP-ribose generating"/>
    <property type="evidence" value="ECO:0007669"/>
    <property type="project" value="UniProtKB-EC"/>
</dbReference>
<dbReference type="InterPro" id="IPR042197">
    <property type="entry name" value="Apaf_helical"/>
</dbReference>
<name>A0A565C520_9BRAS</name>
<dbReference type="Proteomes" id="UP000489600">
    <property type="component" value="Unassembled WGS sequence"/>
</dbReference>
<dbReference type="PANTHER" id="PTHR11017">
    <property type="entry name" value="LEUCINE-RICH REPEAT-CONTAINING PROTEIN"/>
    <property type="match status" value="1"/>
</dbReference>
<keyword evidence="4" id="KW-0378">Hydrolase</keyword>
<feature type="compositionally biased region" description="Polar residues" evidence="8">
    <location>
        <begin position="1155"/>
        <end position="1173"/>
    </location>
</feature>
<evidence type="ECO:0000256" key="1">
    <source>
        <dbReference type="ARBA" id="ARBA00011982"/>
    </source>
</evidence>
<dbReference type="Gene3D" id="1.10.8.430">
    <property type="entry name" value="Helical domain of apoptotic protease-activating factors"/>
    <property type="match status" value="1"/>
</dbReference>
<evidence type="ECO:0000313" key="10">
    <source>
        <dbReference type="EMBL" id="VVB08753.1"/>
    </source>
</evidence>
<keyword evidence="6" id="KW-0520">NAD</keyword>
<dbReference type="EMBL" id="CABITT030000006">
    <property type="protein sequence ID" value="VVB08753.1"/>
    <property type="molecule type" value="Genomic_DNA"/>
</dbReference>
<evidence type="ECO:0000313" key="11">
    <source>
        <dbReference type="Proteomes" id="UP000489600"/>
    </source>
</evidence>
<dbReference type="InterPro" id="IPR027417">
    <property type="entry name" value="P-loop_NTPase"/>
</dbReference>
<dbReference type="Gene3D" id="3.80.10.10">
    <property type="entry name" value="Ribonuclease Inhibitor"/>
    <property type="match status" value="2"/>
</dbReference>
<dbReference type="PROSITE" id="PS50104">
    <property type="entry name" value="TIR"/>
    <property type="match status" value="1"/>
</dbReference>
<feature type="region of interest" description="Disordered" evidence="8">
    <location>
        <begin position="1088"/>
        <end position="1173"/>
    </location>
</feature>
<dbReference type="Pfam" id="PF20160">
    <property type="entry name" value="C-JID"/>
    <property type="match status" value="1"/>
</dbReference>
<dbReference type="PANTHER" id="PTHR11017:SF382">
    <property type="entry name" value="TIR DOMAIN-CONTAINING PROTEIN"/>
    <property type="match status" value="1"/>
</dbReference>
<evidence type="ECO:0000256" key="6">
    <source>
        <dbReference type="ARBA" id="ARBA00023027"/>
    </source>
</evidence>
<dbReference type="Pfam" id="PF00931">
    <property type="entry name" value="NB-ARC"/>
    <property type="match status" value="1"/>
</dbReference>
<evidence type="ECO:0000256" key="4">
    <source>
        <dbReference type="ARBA" id="ARBA00022801"/>
    </source>
</evidence>
<proteinExistence type="predicted"/>
<evidence type="ECO:0000256" key="2">
    <source>
        <dbReference type="ARBA" id="ARBA00022614"/>
    </source>
</evidence>
<sequence>MAEVNYQLFLCFRGKDVRCSFLSFLVAALKRISVNYYVDYEEMRGEVTSVFLQRIQESRVVLVIFSENFMDSKWCTEEVLKAIATRGPGKTIIPIFYKVSVEQVEKNWSVVQEGESDKWSTLTNVTEYLGLVYVPDTKESDFVDEIVKEVKKTLTILETKEREKKGEGKKHEITTSTLPFFGIKQRVQQLQDKLKMDRYEETRVVGVVGMKGIGKTKLAEMLFAEFKGEFERPIFFKNEIRKRMENDKKLDLLLKLFLQTILKKTANLTITGKTTHEDVKEHLLETKCFLILDDFSGKEEIVHLLGDSGWITPGSKIVIVTSDKSLVEGLVDDTYVVPGLNEKEGLECLSHHAFGDATRCASEEGNLLTLSRKFVDYARGNPSALTLLGKELRGRDEGEWESIIFTIEKSPNKNIQDLLNSSYDGLTELQQEAFLDITCFFRSLDHEFVKSMVDSPCAADDRSIIKDLSDKFLIEISGGRVEMNGLLYRLGKNLASQDHYLRLWNQQDIIKALKKKMVFPGRVRGIFLDISQVEEKRPLRKEAFVGMNKLRYLKIYNSCTCFLESDSKLTIRNGLEFTLEEVRYLHWLKFPLEELPKDFNPNNLIDLKLPYSHIKRLWNRDKDVTRLKWVDLNNSINLEDLSGLLGAGNLQRLNLEGCTQLTILLKEIMQTMTSLVFLNLRSCKSLVSLPKINIKSLKTLILSYCSNLEEFQMISENLEALYLDGTAIKGLPETTIRLQKLVILSLKDCGKLGSVPDSLGKLKALQEVILSGCSRLQSFPDFTKRLRILLLDGTAIKHVPKVLFPSGMNGLSLLRHLCLSGNGVIQTMQAHIGQLYHLKFLDLKYCKKLTSIPTLPPNLQCLDAHGYISLTTVANPLAFLNLTDQIHSTFILSHCNNLYEAAKSCIISYIQKKSQLMSCALNRYSLGSVMEYCTGACFPGCEVPEWFSYQEHGPKIETELARHRSETNIIGVALCAAVSFQDYRDQKSGFLVKCTCEFKNADGYFRRFSCVVGSTGGPGIEPRKIESDHVFVSYTSLLQIKKQSEAEDKVCSYTTASFAFEVIDGAGELVKYDVLKCGFSMVYEPEGNDHDHVSWEVDSDGSSMVDDSIHDDESVSSEALEADEISIDGQCSDVDDDEGQQEEENSDIPFEDNDNANLETDSDQNMNNEGTPSISFVEDSIEIQPECCLGMIENVDGEGACA</sequence>
<dbReference type="OrthoDB" id="1421090at2759"/>
<organism evidence="10 11">
    <name type="scientific">Arabis nemorensis</name>
    <dbReference type="NCBI Taxonomy" id="586526"/>
    <lineage>
        <taxon>Eukaryota</taxon>
        <taxon>Viridiplantae</taxon>
        <taxon>Streptophyta</taxon>
        <taxon>Embryophyta</taxon>
        <taxon>Tracheophyta</taxon>
        <taxon>Spermatophyta</taxon>
        <taxon>Magnoliopsida</taxon>
        <taxon>eudicotyledons</taxon>
        <taxon>Gunneridae</taxon>
        <taxon>Pentapetalae</taxon>
        <taxon>rosids</taxon>
        <taxon>malvids</taxon>
        <taxon>Brassicales</taxon>
        <taxon>Brassicaceae</taxon>
        <taxon>Arabideae</taxon>
        <taxon>Arabis</taxon>
    </lineage>
</organism>
<dbReference type="InterPro" id="IPR044974">
    <property type="entry name" value="Disease_R_plants"/>
</dbReference>
<dbReference type="InterPro" id="IPR045344">
    <property type="entry name" value="C-JID"/>
</dbReference>
<feature type="domain" description="TIR" evidence="9">
    <location>
        <begin position="4"/>
        <end position="154"/>
    </location>
</feature>
<dbReference type="Gene3D" id="3.40.50.300">
    <property type="entry name" value="P-loop containing nucleotide triphosphate hydrolases"/>
    <property type="match status" value="1"/>
</dbReference>
<dbReference type="InterPro" id="IPR035897">
    <property type="entry name" value="Toll_tir_struct_dom_sf"/>
</dbReference>
<dbReference type="Gene3D" id="3.40.50.10140">
    <property type="entry name" value="Toll/interleukin-1 receptor homology (TIR) domain"/>
    <property type="match status" value="1"/>
</dbReference>
<dbReference type="GO" id="GO:0043531">
    <property type="term" value="F:ADP binding"/>
    <property type="evidence" value="ECO:0007669"/>
    <property type="project" value="InterPro"/>
</dbReference>
<keyword evidence="11" id="KW-1185">Reference proteome</keyword>
<dbReference type="SUPFAM" id="SSF52200">
    <property type="entry name" value="Toll/Interleukin receptor TIR domain"/>
    <property type="match status" value="1"/>
</dbReference>
<dbReference type="InterPro" id="IPR032675">
    <property type="entry name" value="LRR_dom_sf"/>
</dbReference>
<dbReference type="SUPFAM" id="SSF52540">
    <property type="entry name" value="P-loop containing nucleoside triphosphate hydrolases"/>
    <property type="match status" value="1"/>
</dbReference>
<dbReference type="PRINTS" id="PR00364">
    <property type="entry name" value="DISEASERSIST"/>
</dbReference>
<keyword evidence="3" id="KW-0677">Repeat</keyword>
<dbReference type="InterPro" id="IPR000157">
    <property type="entry name" value="TIR_dom"/>
</dbReference>
<feature type="compositionally biased region" description="Acidic residues" evidence="8">
    <location>
        <begin position="1133"/>
        <end position="1154"/>
    </location>
</feature>
<evidence type="ECO:0000256" key="7">
    <source>
        <dbReference type="ARBA" id="ARBA00047304"/>
    </source>
</evidence>
<evidence type="ECO:0000256" key="5">
    <source>
        <dbReference type="ARBA" id="ARBA00022821"/>
    </source>
</evidence>
<dbReference type="GO" id="GO:0007165">
    <property type="term" value="P:signal transduction"/>
    <property type="evidence" value="ECO:0007669"/>
    <property type="project" value="InterPro"/>
</dbReference>
<dbReference type="SMART" id="SM00255">
    <property type="entry name" value="TIR"/>
    <property type="match status" value="1"/>
</dbReference>
<evidence type="ECO:0000256" key="8">
    <source>
        <dbReference type="SAM" id="MobiDB-lite"/>
    </source>
</evidence>
<dbReference type="InterPro" id="IPR002182">
    <property type="entry name" value="NB-ARC"/>
</dbReference>
<keyword evidence="5" id="KW-0611">Plant defense</keyword>
<comment type="caution">
    <text evidence="10">The sequence shown here is derived from an EMBL/GenBank/DDBJ whole genome shotgun (WGS) entry which is preliminary data.</text>
</comment>
<dbReference type="SUPFAM" id="SSF46785">
    <property type="entry name" value="Winged helix' DNA-binding domain"/>
    <property type="match status" value="1"/>
</dbReference>
<evidence type="ECO:0000256" key="3">
    <source>
        <dbReference type="ARBA" id="ARBA00022737"/>
    </source>
</evidence>
<keyword evidence="2" id="KW-0433">Leucine-rich repeat</keyword>
<dbReference type="InterPro" id="IPR036390">
    <property type="entry name" value="WH_DNA-bd_sf"/>
</dbReference>
<protein>
    <recommendedName>
        <fullName evidence="1">ADP-ribosyl cyclase/cyclic ADP-ribose hydrolase</fullName>
        <ecNumber evidence="1">3.2.2.6</ecNumber>
    </recommendedName>
</protein>
<gene>
    <name evidence="10" type="ORF">ANE_LOCUS19197</name>
</gene>
<comment type="catalytic activity">
    <reaction evidence="7">
        <text>NAD(+) + H2O = ADP-D-ribose + nicotinamide + H(+)</text>
        <dbReference type="Rhea" id="RHEA:16301"/>
        <dbReference type="ChEBI" id="CHEBI:15377"/>
        <dbReference type="ChEBI" id="CHEBI:15378"/>
        <dbReference type="ChEBI" id="CHEBI:17154"/>
        <dbReference type="ChEBI" id="CHEBI:57540"/>
        <dbReference type="ChEBI" id="CHEBI:57967"/>
        <dbReference type="EC" id="3.2.2.6"/>
    </reaction>
    <physiologicalReaction direction="left-to-right" evidence="7">
        <dbReference type="Rhea" id="RHEA:16302"/>
    </physiologicalReaction>
</comment>
<dbReference type="SUPFAM" id="SSF52058">
    <property type="entry name" value="L domain-like"/>
    <property type="match status" value="1"/>
</dbReference>
<reference evidence="10" key="1">
    <citation type="submission" date="2019-07" db="EMBL/GenBank/DDBJ databases">
        <authorList>
            <person name="Dittberner H."/>
        </authorList>
    </citation>
    <scope>NUCLEOTIDE SEQUENCE [LARGE SCALE GENOMIC DNA]</scope>
</reference>
<dbReference type="AlphaFoldDB" id="A0A565C520"/>
<evidence type="ECO:0000259" key="9">
    <source>
        <dbReference type="PROSITE" id="PS50104"/>
    </source>
</evidence>
<accession>A0A565C520</accession>